<dbReference type="Pfam" id="PF16656">
    <property type="entry name" value="Pur_ac_phosph_N"/>
    <property type="match status" value="1"/>
</dbReference>
<dbReference type="STRING" id="947166.A0A1D1VKD8"/>
<gene>
    <name evidence="8" type="primary">RvY_10399-1</name>
    <name evidence="8" type="synonym">RvY_10399.1</name>
    <name evidence="8" type="ORF">RvY_10399</name>
</gene>
<dbReference type="Pfam" id="PF00149">
    <property type="entry name" value="Metallophos"/>
    <property type="match status" value="1"/>
</dbReference>
<accession>A0A1D1VKD8</accession>
<keyword evidence="9" id="KW-1185">Reference proteome</keyword>
<organism evidence="8 9">
    <name type="scientific">Ramazzottius varieornatus</name>
    <name type="common">Water bear</name>
    <name type="synonym">Tardigrade</name>
    <dbReference type="NCBI Taxonomy" id="947166"/>
    <lineage>
        <taxon>Eukaryota</taxon>
        <taxon>Metazoa</taxon>
        <taxon>Ecdysozoa</taxon>
        <taxon>Tardigrada</taxon>
        <taxon>Eutardigrada</taxon>
        <taxon>Parachela</taxon>
        <taxon>Hypsibioidea</taxon>
        <taxon>Ramazzottiidae</taxon>
        <taxon>Ramazzottius</taxon>
    </lineage>
</organism>
<dbReference type="AlphaFoldDB" id="A0A1D1VKD8"/>
<name>A0A1D1VKD8_RAMVA</name>
<dbReference type="InterPro" id="IPR029052">
    <property type="entry name" value="Metallo-depent_PP-like"/>
</dbReference>
<keyword evidence="3" id="KW-0378">Hydrolase</keyword>
<dbReference type="PANTHER" id="PTHR45867:SF3">
    <property type="entry name" value="ACID PHOSPHATASE TYPE 7"/>
    <property type="match status" value="1"/>
</dbReference>
<dbReference type="InterPro" id="IPR015914">
    <property type="entry name" value="PAPs_N"/>
</dbReference>
<dbReference type="PANTHER" id="PTHR45867">
    <property type="entry name" value="PURPLE ACID PHOSPHATASE"/>
    <property type="match status" value="1"/>
</dbReference>
<evidence type="ECO:0000259" key="7">
    <source>
        <dbReference type="Pfam" id="PF16656"/>
    </source>
</evidence>
<dbReference type="GO" id="GO:0003993">
    <property type="term" value="F:acid phosphatase activity"/>
    <property type="evidence" value="ECO:0007669"/>
    <property type="project" value="UniProtKB-EC"/>
</dbReference>
<proteinExistence type="inferred from homology"/>
<feature type="chain" id="PRO_5008811126" description="Purple acid phosphatase" evidence="3">
    <location>
        <begin position="23"/>
        <end position="489"/>
    </location>
</feature>
<evidence type="ECO:0000313" key="9">
    <source>
        <dbReference type="Proteomes" id="UP000186922"/>
    </source>
</evidence>
<feature type="region of interest" description="Disordered" evidence="4">
    <location>
        <begin position="466"/>
        <end position="489"/>
    </location>
</feature>
<dbReference type="EC" id="3.1.3.2" evidence="3"/>
<sequence>MRVNWRWSVCSVVLLCVPYSSAILLKTNPEENAPEQIHLSWSGNPTEMYVTWATPRASAVSSVRFGMDNKTLTSNISGESTTFVDGAVAHKVRYIHRATMQYLQPGNRYYYQVGSDAGWSDVYSFRSIRNGSDWSPRLLVYGDMGAVNARSLQQMTKEVLEDRYDLVLHVGDFAYDLPTRNGDVGDEFLRNLEPLAANIPYMTVVGNHEEKFNFSHYKNRFTCPGDSEGMFYSIDVGPLHITVISTEFYFFLRYGVQQIYNQFYWLGNDLQKAAAKDSNAWIFVAGHRPLYCSNPDIVDCNPKGNIFRKGIPLLMIPGIEDLLYESGVDVGIWAHEHSYERTWPVYDLKVLNGSASEPYTDPEGIVHIITGSAGCQENHTRFNPHPYDFSAFHTTDYGFTRMTVHNRTHLQFEQVSDDKNYVVVDSVWVKKTSPGRPVWYREKKRKQLLEEMERIRNYDRFNGPLVRSRARYGHPRKPAQQDPKKPQRL</sequence>
<evidence type="ECO:0000313" key="8">
    <source>
        <dbReference type="EMBL" id="GAU99383.1"/>
    </source>
</evidence>
<comment type="similarity">
    <text evidence="3">Belongs to the metallophosphoesterase superfamily. Purple acid phosphatase family.</text>
</comment>
<dbReference type="InterPro" id="IPR025733">
    <property type="entry name" value="PAPs_C"/>
</dbReference>
<dbReference type="GO" id="GO:0046872">
    <property type="term" value="F:metal ion binding"/>
    <property type="evidence" value="ECO:0007669"/>
    <property type="project" value="InterPro"/>
</dbReference>
<dbReference type="InterPro" id="IPR004843">
    <property type="entry name" value="Calcineurin-like_PHP"/>
</dbReference>
<feature type="domain" description="Purple acid phosphatase N-terminal" evidence="7">
    <location>
        <begin position="34"/>
        <end position="126"/>
    </location>
</feature>
<protein>
    <recommendedName>
        <fullName evidence="3">Purple acid phosphatase</fullName>
        <ecNumber evidence="3">3.1.3.2</ecNumber>
    </recommendedName>
</protein>
<dbReference type="Proteomes" id="UP000186922">
    <property type="component" value="Unassembled WGS sequence"/>
</dbReference>
<evidence type="ECO:0000256" key="3">
    <source>
        <dbReference type="RuleBase" id="RU361203"/>
    </source>
</evidence>
<keyword evidence="2" id="KW-0325">Glycoprotein</keyword>
<evidence type="ECO:0000259" key="5">
    <source>
        <dbReference type="Pfam" id="PF00149"/>
    </source>
</evidence>
<dbReference type="Gene3D" id="3.60.21.10">
    <property type="match status" value="1"/>
</dbReference>
<dbReference type="Gene3D" id="2.60.40.380">
    <property type="entry name" value="Purple acid phosphatase-like, N-terminal"/>
    <property type="match status" value="1"/>
</dbReference>
<dbReference type="OrthoDB" id="45007at2759"/>
<evidence type="ECO:0000256" key="1">
    <source>
        <dbReference type="ARBA" id="ARBA00022729"/>
    </source>
</evidence>
<comment type="caution">
    <text evidence="8">The sequence shown here is derived from an EMBL/GenBank/DDBJ whole genome shotgun (WGS) entry which is preliminary data.</text>
</comment>
<dbReference type="CDD" id="cd00839">
    <property type="entry name" value="MPP_PAPs"/>
    <property type="match status" value="1"/>
</dbReference>
<dbReference type="SUPFAM" id="SSF49363">
    <property type="entry name" value="Purple acid phosphatase, N-terminal domain"/>
    <property type="match status" value="1"/>
</dbReference>
<dbReference type="InterPro" id="IPR041792">
    <property type="entry name" value="MPP_PAP"/>
</dbReference>
<dbReference type="Pfam" id="PF14008">
    <property type="entry name" value="Metallophos_C"/>
    <property type="match status" value="1"/>
</dbReference>
<reference evidence="8 9" key="1">
    <citation type="journal article" date="2016" name="Nat. Commun.">
        <title>Extremotolerant tardigrade genome and improved radiotolerance of human cultured cells by tardigrade-unique protein.</title>
        <authorList>
            <person name="Hashimoto T."/>
            <person name="Horikawa D.D."/>
            <person name="Saito Y."/>
            <person name="Kuwahara H."/>
            <person name="Kozuka-Hata H."/>
            <person name="Shin-I T."/>
            <person name="Minakuchi Y."/>
            <person name="Ohishi K."/>
            <person name="Motoyama A."/>
            <person name="Aizu T."/>
            <person name="Enomoto A."/>
            <person name="Kondo K."/>
            <person name="Tanaka S."/>
            <person name="Hara Y."/>
            <person name="Koshikawa S."/>
            <person name="Sagara H."/>
            <person name="Miura T."/>
            <person name="Yokobori S."/>
            <person name="Miyagawa K."/>
            <person name="Suzuki Y."/>
            <person name="Kubo T."/>
            <person name="Oyama M."/>
            <person name="Kohara Y."/>
            <person name="Fujiyama A."/>
            <person name="Arakawa K."/>
            <person name="Katayama T."/>
            <person name="Toyoda A."/>
            <person name="Kunieda T."/>
        </authorList>
    </citation>
    <scope>NUCLEOTIDE SEQUENCE [LARGE SCALE GENOMIC DNA]</scope>
    <source>
        <strain evidence="8 9">YOKOZUNA-1</strain>
    </source>
</reference>
<feature type="compositionally biased region" description="Basic residues" evidence="4">
    <location>
        <begin position="468"/>
        <end position="477"/>
    </location>
</feature>
<evidence type="ECO:0000256" key="4">
    <source>
        <dbReference type="SAM" id="MobiDB-lite"/>
    </source>
</evidence>
<feature type="domain" description="Purple acid phosphatase C-terminal" evidence="6">
    <location>
        <begin position="364"/>
        <end position="426"/>
    </location>
</feature>
<evidence type="ECO:0000256" key="2">
    <source>
        <dbReference type="ARBA" id="ARBA00023180"/>
    </source>
</evidence>
<evidence type="ECO:0000259" key="6">
    <source>
        <dbReference type="Pfam" id="PF14008"/>
    </source>
</evidence>
<feature type="signal peptide" evidence="3">
    <location>
        <begin position="1"/>
        <end position="22"/>
    </location>
</feature>
<dbReference type="InterPro" id="IPR008963">
    <property type="entry name" value="Purple_acid_Pase-like_N"/>
</dbReference>
<keyword evidence="1 3" id="KW-0732">Signal</keyword>
<comment type="catalytic activity">
    <reaction evidence="3">
        <text>a phosphate monoester + H2O = an alcohol + phosphate</text>
        <dbReference type="Rhea" id="RHEA:15017"/>
        <dbReference type="ChEBI" id="CHEBI:15377"/>
        <dbReference type="ChEBI" id="CHEBI:30879"/>
        <dbReference type="ChEBI" id="CHEBI:43474"/>
        <dbReference type="ChEBI" id="CHEBI:67140"/>
        <dbReference type="EC" id="3.1.3.2"/>
    </reaction>
</comment>
<dbReference type="SUPFAM" id="SSF56300">
    <property type="entry name" value="Metallo-dependent phosphatases"/>
    <property type="match status" value="1"/>
</dbReference>
<dbReference type="EMBL" id="BDGG01000005">
    <property type="protein sequence ID" value="GAU99383.1"/>
    <property type="molecule type" value="Genomic_DNA"/>
</dbReference>
<feature type="domain" description="Calcineurin-like phosphoesterase" evidence="5">
    <location>
        <begin position="137"/>
        <end position="339"/>
    </location>
</feature>